<gene>
    <name evidence="2" type="ORF">BWGOE11_28910</name>
</gene>
<dbReference type="PATRIC" id="fig|86662.28.peg.2963"/>
<dbReference type="InterPro" id="IPR024775">
    <property type="entry name" value="DinB-like"/>
</dbReference>
<accession>A0A1E8BLI8</accession>
<organism evidence="2 3">
    <name type="scientific">Bacillus mycoides</name>
    <dbReference type="NCBI Taxonomy" id="1405"/>
    <lineage>
        <taxon>Bacteria</taxon>
        <taxon>Bacillati</taxon>
        <taxon>Bacillota</taxon>
        <taxon>Bacilli</taxon>
        <taxon>Bacillales</taxon>
        <taxon>Bacillaceae</taxon>
        <taxon>Bacillus</taxon>
        <taxon>Bacillus cereus group</taxon>
    </lineage>
</organism>
<evidence type="ECO:0000313" key="3">
    <source>
        <dbReference type="Proteomes" id="UP000175835"/>
    </source>
</evidence>
<dbReference type="InterPro" id="IPR034660">
    <property type="entry name" value="DinB/YfiT-like"/>
</dbReference>
<feature type="domain" description="DinB-like" evidence="1">
    <location>
        <begin position="19"/>
        <end position="153"/>
    </location>
</feature>
<dbReference type="Proteomes" id="UP000175835">
    <property type="component" value="Unassembled WGS sequence"/>
</dbReference>
<sequence length="169" mass="19595">MMGENKIINDFNEYSIWINALKGMREELWMTPISEGKWTVGEIVSHIMNWDDYLLRETLSSVRDGQGMEFPDFDTYNKLASNYVKSGISKIKLIEEAKAKRELLVKELSLLSIDKRKAHLTANGVSHCPHTGTPYSLIYIIKEFVNHDNHHKRKIVNFLNENHIKKSTC</sequence>
<evidence type="ECO:0000259" key="1">
    <source>
        <dbReference type="Pfam" id="PF12867"/>
    </source>
</evidence>
<protein>
    <recommendedName>
        <fullName evidence="1">DinB-like domain-containing protein</fullName>
    </recommendedName>
</protein>
<dbReference type="Pfam" id="PF12867">
    <property type="entry name" value="DinB_2"/>
    <property type="match status" value="1"/>
</dbReference>
<dbReference type="Gene3D" id="1.20.120.450">
    <property type="entry name" value="dinb family like domain"/>
    <property type="match status" value="1"/>
</dbReference>
<comment type="caution">
    <text evidence="2">The sequence shown here is derived from an EMBL/GenBank/DDBJ whole genome shotgun (WGS) entry which is preliminary data.</text>
</comment>
<dbReference type="EMBL" id="LXLX01000034">
    <property type="protein sequence ID" value="OFD92147.1"/>
    <property type="molecule type" value="Genomic_DNA"/>
</dbReference>
<reference evidence="2 3" key="1">
    <citation type="submission" date="2016-05" db="EMBL/GenBank/DDBJ databases">
        <title>Bacillus thuringiensis and Bacillus weihenstephanensis as novel biocontrol agents of wilt causing Verticillium species.</title>
        <authorList>
            <person name="Hollensteiner J."/>
            <person name="Wemheuer F."/>
            <person name="Harting R."/>
            <person name="Kolarzyk A."/>
            <person name="Diaz-Valerio S."/>
            <person name="Poehlein A."/>
            <person name="Brzuszkiewicz E."/>
            <person name="Nesemann K."/>
            <person name="Braus-Stromeyer S."/>
            <person name="Braus G."/>
            <person name="Daniel R."/>
            <person name="Liesegang H."/>
        </authorList>
    </citation>
    <scope>NUCLEOTIDE SEQUENCE [LARGE SCALE GENOMIC DNA]</scope>
    <source>
        <strain evidence="2 3">GOE11</strain>
    </source>
</reference>
<evidence type="ECO:0000313" key="2">
    <source>
        <dbReference type="EMBL" id="OFD92147.1"/>
    </source>
</evidence>
<dbReference type="AlphaFoldDB" id="A0A1E8BLI8"/>
<name>A0A1E8BLI8_BACMY</name>
<proteinExistence type="predicted"/>
<dbReference type="SUPFAM" id="SSF109854">
    <property type="entry name" value="DinB/YfiT-like putative metalloenzymes"/>
    <property type="match status" value="1"/>
</dbReference>